<reference evidence="3 4" key="2">
    <citation type="journal article" date="2018" name="Sci. Data">
        <title>The draft genome sequence of cork oak.</title>
        <authorList>
            <person name="Ramos A.M."/>
            <person name="Usie A."/>
            <person name="Barbosa P."/>
            <person name="Barros P.M."/>
            <person name="Capote T."/>
            <person name="Chaves I."/>
            <person name="Simoes F."/>
            <person name="Abreu I."/>
            <person name="Carrasquinho I."/>
            <person name="Faro C."/>
            <person name="Guimaraes J.B."/>
            <person name="Mendonca D."/>
            <person name="Nobrega F."/>
            <person name="Rodrigues L."/>
            <person name="Saibo N.J.M."/>
            <person name="Varela M.C."/>
            <person name="Egas C."/>
            <person name="Matos J."/>
            <person name="Miguel C.M."/>
            <person name="Oliveira M.M."/>
            <person name="Ricardo C.P."/>
            <person name="Goncalves S."/>
        </authorList>
    </citation>
    <scope>NUCLEOTIDE SEQUENCE [LARGE SCALE GENOMIC DNA]</scope>
    <source>
        <strain evidence="4">cv. HL8</strain>
        <strain evidence="3">HL8</strain>
        <tissue evidence="2">Leaves</tissue>
    </source>
</reference>
<gene>
    <name evidence="3" type="primary">SKIP23_12</name>
    <name evidence="2" type="synonym">SKIP23_9</name>
    <name evidence="3" type="ORF">CFP56_018930</name>
    <name evidence="2" type="ORF">CFP56_025234</name>
</gene>
<comment type="caution">
    <text evidence="3">The sequence shown here is derived from an EMBL/GenBank/DDBJ whole genome shotgun (WGS) entry which is preliminary data.</text>
</comment>
<keyword evidence="4" id="KW-1185">Reference proteome</keyword>
<accession>A0AAW0KKK5</accession>
<dbReference type="InterPro" id="IPR005174">
    <property type="entry name" value="KIB1-4_b-propeller"/>
</dbReference>
<name>A0AAW0KKK5_QUESU</name>
<dbReference type="AlphaFoldDB" id="A0AAW0KKK5"/>
<dbReference type="InterPro" id="IPR050942">
    <property type="entry name" value="F-box_BR-signaling"/>
</dbReference>
<protein>
    <submittedName>
        <fullName evidence="3">F-box protein skip23</fullName>
    </submittedName>
</protein>
<sequence length="85" mass="9541">MNYSLSLSAQDIAGCNANCIYFTDDYIDGQREGIQGGHDMGVYNMEGGRVEPLPGFASDAKLAWPPTIWVFPNPVRKYNIIFFFQ</sequence>
<dbReference type="EMBL" id="PKMF04000399">
    <property type="protein sequence ID" value="KAK7833794.1"/>
    <property type="molecule type" value="Genomic_DNA"/>
</dbReference>
<evidence type="ECO:0000313" key="2">
    <source>
        <dbReference type="EMBL" id="KAK7833794.1"/>
    </source>
</evidence>
<reference evidence="3" key="1">
    <citation type="submission" date="2017-12" db="EMBL/GenBank/DDBJ databases">
        <authorList>
            <person name="Barbosa P."/>
            <person name="Usie A."/>
            <person name="Ramos A.M."/>
        </authorList>
    </citation>
    <scope>NUCLEOTIDE SEQUENCE</scope>
    <source>
        <strain evidence="3">HL8</strain>
        <tissue evidence="3">Leaves</tissue>
    </source>
</reference>
<evidence type="ECO:0000259" key="1">
    <source>
        <dbReference type="Pfam" id="PF03478"/>
    </source>
</evidence>
<dbReference type="PANTHER" id="PTHR44259">
    <property type="entry name" value="OS07G0183000 PROTEIN-RELATED"/>
    <property type="match status" value="1"/>
</dbReference>
<evidence type="ECO:0000313" key="3">
    <source>
        <dbReference type="EMBL" id="KAK7838934.1"/>
    </source>
</evidence>
<evidence type="ECO:0000313" key="4">
    <source>
        <dbReference type="Proteomes" id="UP000237347"/>
    </source>
</evidence>
<feature type="domain" description="KIB1-4 beta-propeller" evidence="1">
    <location>
        <begin position="2"/>
        <end position="44"/>
    </location>
</feature>
<dbReference type="Proteomes" id="UP000237347">
    <property type="component" value="Unassembled WGS sequence"/>
</dbReference>
<proteinExistence type="predicted"/>
<reference evidence="3" key="3">
    <citation type="submission" date="2023-07" db="EMBL/GenBank/DDBJ databases">
        <title>An improved reference 1 genome and first organelle genomes of Quercus suber.</title>
        <authorList>
            <consortium name="Genosuber Consortium"/>
            <person name="Usie A."/>
            <person name="Serra O."/>
            <person name="Barros P."/>
        </authorList>
    </citation>
    <scope>NUCLEOTIDE SEQUENCE</scope>
    <source>
        <strain evidence="3">HL8</strain>
        <tissue evidence="3">Leaves</tissue>
    </source>
</reference>
<dbReference type="PANTHER" id="PTHR44259:SF113">
    <property type="entry name" value="OS06G0659700 PROTEIN"/>
    <property type="match status" value="1"/>
</dbReference>
<organism evidence="3 4">
    <name type="scientific">Quercus suber</name>
    <name type="common">Cork oak</name>
    <dbReference type="NCBI Taxonomy" id="58331"/>
    <lineage>
        <taxon>Eukaryota</taxon>
        <taxon>Viridiplantae</taxon>
        <taxon>Streptophyta</taxon>
        <taxon>Embryophyta</taxon>
        <taxon>Tracheophyta</taxon>
        <taxon>Spermatophyta</taxon>
        <taxon>Magnoliopsida</taxon>
        <taxon>eudicotyledons</taxon>
        <taxon>Gunneridae</taxon>
        <taxon>Pentapetalae</taxon>
        <taxon>rosids</taxon>
        <taxon>fabids</taxon>
        <taxon>Fagales</taxon>
        <taxon>Fagaceae</taxon>
        <taxon>Quercus</taxon>
    </lineage>
</organism>
<dbReference type="EMBL" id="PKMF04000295">
    <property type="protein sequence ID" value="KAK7838934.1"/>
    <property type="molecule type" value="Genomic_DNA"/>
</dbReference>
<dbReference type="Pfam" id="PF03478">
    <property type="entry name" value="Beta-prop_KIB1-4"/>
    <property type="match status" value="1"/>
</dbReference>